<feature type="domain" description="RRM" evidence="7">
    <location>
        <begin position="341"/>
        <end position="411"/>
    </location>
</feature>
<keyword evidence="8" id="KW-1185">Reference proteome</keyword>
<comment type="subcellular location">
    <subcellularLocation>
        <location evidence="1">Cytoplasm</location>
    </subcellularLocation>
</comment>
<feature type="domain" description="RRM" evidence="7">
    <location>
        <begin position="245"/>
        <end position="328"/>
    </location>
</feature>
<dbReference type="PROSITE" id="PS50102">
    <property type="entry name" value="RRM"/>
    <property type="match status" value="3"/>
</dbReference>
<keyword evidence="9" id="KW-0687">Ribonucleoprotein</keyword>
<keyword evidence="2" id="KW-0963">Cytoplasm</keyword>
<dbReference type="CDD" id="cd12249">
    <property type="entry name" value="RRM1_hnRNPR_like"/>
    <property type="match status" value="1"/>
</dbReference>
<protein>
    <submittedName>
        <fullName evidence="9">Heterogeneous nuclear ribonucleoprotein Q isoform X2</fullName>
    </submittedName>
</protein>
<dbReference type="InterPro" id="IPR000504">
    <property type="entry name" value="RRM_dom"/>
</dbReference>
<dbReference type="InterPro" id="IPR035979">
    <property type="entry name" value="RBD_domain_sf"/>
</dbReference>
<dbReference type="Proteomes" id="UP001652625">
    <property type="component" value="Chromosome 03"/>
</dbReference>
<sequence>MSEEAHKFSEMYDNLLGQGICQLIAKKLDEIHQSGVLRVDELDDRALEALKEFNEDDASNVLEQFCKSDLSHVQNKSAFLCGVMKTYRAKMKNKDSIPTPSVGAGVTKSEAAEIKQGPHEEKVKQLLDRTGYTLDITTGQRKYGGPPPHWEGPVPGTGEKKFCSQIFIGKLPRDMYEDELVPMFEPHGTIYDLRIMVDPFSGLNKGFAFCTYTTKEAATLAVKEMDGKQVRDGKTLGVCLSQANNRLFVGSIPKSKTKQQIFDEFASKVENLSDVIVYISSEDKSKNRGFAFLEFTTHKDASLARRRFMTGRIKVFGNITPTVDWADPVEEPDDNVMSKVKVVYVRNLSPAIEETKLNELFKQYGAVEKVKKLKDYAFIHFVNRDDAVRAIEELNGQDLDDLKIEVSLAKPQTEKKEARRGQSGFGSLNQSEGGNVRGGGHGGMRGGYGNFPSGGYNNDYGFNNGGYGNYDDSSYDNYYGGPPPQPQRGGGALRGAPSRGGPRGGSFSSRGSPNVTRGMPRGGSRGGGSRGGGSRGGGSVPRGRGASFSRGAMAPKRKMEGGYDQQQSAVPKRRFGNDQGSGGWNSQPIPQQPLKNEGNYYSDDYGGGGQQEWYQDSYGGQWK</sequence>
<dbReference type="SUPFAM" id="SSF54928">
    <property type="entry name" value="RNA-binding domain, RBD"/>
    <property type="match status" value="2"/>
</dbReference>
<dbReference type="RefSeq" id="XP_065649612.1">
    <property type="nucleotide sequence ID" value="XM_065793540.1"/>
</dbReference>
<evidence type="ECO:0000256" key="5">
    <source>
        <dbReference type="PROSITE-ProRule" id="PRU00176"/>
    </source>
</evidence>
<feature type="compositionally biased region" description="Low complexity" evidence="6">
    <location>
        <begin position="494"/>
        <end position="519"/>
    </location>
</feature>
<evidence type="ECO:0000256" key="2">
    <source>
        <dbReference type="ARBA" id="ARBA00022490"/>
    </source>
</evidence>
<evidence type="ECO:0000313" key="9">
    <source>
        <dbReference type="RefSeq" id="XP_065649612.1"/>
    </source>
</evidence>
<keyword evidence="3" id="KW-0677">Repeat</keyword>
<evidence type="ECO:0000256" key="6">
    <source>
        <dbReference type="SAM" id="MobiDB-lite"/>
    </source>
</evidence>
<evidence type="ECO:0000256" key="3">
    <source>
        <dbReference type="ARBA" id="ARBA00022737"/>
    </source>
</evidence>
<dbReference type="Gene3D" id="3.30.70.330">
    <property type="match status" value="3"/>
</dbReference>
<evidence type="ECO:0000256" key="4">
    <source>
        <dbReference type="ARBA" id="ARBA00022884"/>
    </source>
</evidence>
<dbReference type="CDD" id="cd12251">
    <property type="entry name" value="RRM3_hnRNPR_like"/>
    <property type="match status" value="1"/>
</dbReference>
<feature type="domain" description="RRM" evidence="7">
    <location>
        <begin position="164"/>
        <end position="243"/>
    </location>
</feature>
<reference evidence="9" key="1">
    <citation type="submission" date="2025-08" db="UniProtKB">
        <authorList>
            <consortium name="RefSeq"/>
        </authorList>
    </citation>
    <scope>IDENTIFICATION</scope>
</reference>
<dbReference type="GeneID" id="100214123"/>
<dbReference type="PANTHER" id="PTHR21245">
    <property type="entry name" value="HETEROGENEOUS NUCLEAR RIBONUCLEOPROTEIN"/>
    <property type="match status" value="1"/>
</dbReference>
<accession>A0ABM4BKM4</accession>
<feature type="region of interest" description="Disordered" evidence="6">
    <location>
        <begin position="412"/>
        <end position="441"/>
    </location>
</feature>
<dbReference type="Pfam" id="PF18360">
    <property type="entry name" value="hnRNP_Q_AcD"/>
    <property type="match status" value="1"/>
</dbReference>
<organism evidence="8 9">
    <name type="scientific">Hydra vulgaris</name>
    <name type="common">Hydra</name>
    <name type="synonym">Hydra attenuata</name>
    <dbReference type="NCBI Taxonomy" id="6087"/>
    <lineage>
        <taxon>Eukaryota</taxon>
        <taxon>Metazoa</taxon>
        <taxon>Cnidaria</taxon>
        <taxon>Hydrozoa</taxon>
        <taxon>Hydroidolina</taxon>
        <taxon>Anthoathecata</taxon>
        <taxon>Aplanulata</taxon>
        <taxon>Hydridae</taxon>
        <taxon>Hydra</taxon>
    </lineage>
</organism>
<dbReference type="InterPro" id="IPR006535">
    <property type="entry name" value="HnRNP_R/Q_splicing_fac"/>
</dbReference>
<dbReference type="SMART" id="SM00360">
    <property type="entry name" value="RRM"/>
    <property type="match status" value="3"/>
</dbReference>
<dbReference type="GO" id="GO:1990904">
    <property type="term" value="C:ribonucleoprotein complex"/>
    <property type="evidence" value="ECO:0007669"/>
    <property type="project" value="UniProtKB-KW"/>
</dbReference>
<proteinExistence type="predicted"/>
<feature type="region of interest" description="Disordered" evidence="6">
    <location>
        <begin position="474"/>
        <end position="623"/>
    </location>
</feature>
<gene>
    <name evidence="9" type="primary">LOC100214123</name>
</gene>
<evidence type="ECO:0000259" key="7">
    <source>
        <dbReference type="PROSITE" id="PS50102"/>
    </source>
</evidence>
<evidence type="ECO:0000313" key="8">
    <source>
        <dbReference type="Proteomes" id="UP001652625"/>
    </source>
</evidence>
<dbReference type="InterPro" id="IPR012677">
    <property type="entry name" value="Nucleotide-bd_a/b_plait_sf"/>
</dbReference>
<evidence type="ECO:0000256" key="1">
    <source>
        <dbReference type="ARBA" id="ARBA00004496"/>
    </source>
</evidence>
<name>A0ABM4BKM4_HYDVU</name>
<keyword evidence="4 5" id="KW-0694">RNA-binding</keyword>
<dbReference type="CDD" id="cd12250">
    <property type="entry name" value="RRM2_hnRNPR_like"/>
    <property type="match status" value="1"/>
</dbReference>
<dbReference type="InterPro" id="IPR041337">
    <property type="entry name" value="hnRNP_Q_AcD"/>
</dbReference>
<dbReference type="NCBIfam" id="TIGR01648">
    <property type="entry name" value="hnRNP-R-Q"/>
    <property type="match status" value="1"/>
</dbReference>
<dbReference type="Pfam" id="PF00076">
    <property type="entry name" value="RRM_1"/>
    <property type="match status" value="3"/>
</dbReference>
<feature type="compositionally biased region" description="Gly residues" evidence="6">
    <location>
        <begin position="520"/>
        <end position="540"/>
    </location>
</feature>